<proteinExistence type="predicted"/>
<evidence type="ECO:0000313" key="10">
    <source>
        <dbReference type="EMBL" id="MZL69052.1"/>
    </source>
</evidence>
<keyword evidence="2" id="KW-0813">Transport</keyword>
<keyword evidence="13" id="KW-1185">Reference proteome</keyword>
<dbReference type="Pfam" id="PF00654">
    <property type="entry name" value="Voltage_CLC"/>
    <property type="match status" value="1"/>
</dbReference>
<dbReference type="PANTHER" id="PTHR45711">
    <property type="entry name" value="CHLORIDE CHANNEL PROTEIN"/>
    <property type="match status" value="1"/>
</dbReference>
<evidence type="ECO:0000256" key="5">
    <source>
        <dbReference type="ARBA" id="ARBA00023065"/>
    </source>
</evidence>
<dbReference type="GO" id="GO:0005886">
    <property type="term" value="C:plasma membrane"/>
    <property type="evidence" value="ECO:0007669"/>
    <property type="project" value="TreeGrafter"/>
</dbReference>
<dbReference type="RefSeq" id="WP_021657948.1">
    <property type="nucleotide sequence ID" value="NZ_FQVY01000002.1"/>
</dbReference>
<dbReference type="InterPro" id="IPR001807">
    <property type="entry name" value="ClC"/>
</dbReference>
<evidence type="ECO:0000313" key="12">
    <source>
        <dbReference type="Proteomes" id="UP000184089"/>
    </source>
</evidence>
<dbReference type="SUPFAM" id="SSF116726">
    <property type="entry name" value="TrkA C-terminal domain-like"/>
    <property type="match status" value="1"/>
</dbReference>
<feature type="transmembrane region" description="Helical" evidence="8">
    <location>
        <begin position="367"/>
        <end position="390"/>
    </location>
</feature>
<dbReference type="PANTHER" id="PTHR45711:SF6">
    <property type="entry name" value="CHLORIDE CHANNEL PROTEIN"/>
    <property type="match status" value="1"/>
</dbReference>
<dbReference type="GO" id="GO:0006813">
    <property type="term" value="P:potassium ion transport"/>
    <property type="evidence" value="ECO:0007669"/>
    <property type="project" value="InterPro"/>
</dbReference>
<name>A0AAQ1MDJ1_9FIRM</name>
<feature type="transmembrane region" description="Helical" evidence="8">
    <location>
        <begin position="21"/>
        <end position="45"/>
    </location>
</feature>
<evidence type="ECO:0000256" key="4">
    <source>
        <dbReference type="ARBA" id="ARBA00022989"/>
    </source>
</evidence>
<sequence length="530" mass="56048">MSEQGESAVAKTVKRVRGYRYSLVLEGLAVGAIAGLVAVLFRLAIQGADGLRGQAIAFCRERGGWAVALWFLALAGAAGLVTLLLRWEPYISGSGIPQVEGEMVGQVHQRWWRVLLCKFAGGLLSLGAGLSLGREGPSIQLGAMAGKGFSRLTARIRTEEKLLMTCGASAGLAAAFNAPFAGVLFSLEEVHKNFSLDVLLPAMSASITADFLSKNIFGLKPVFDLSVRQMLPIRHYWAVALLGVALGLLGVLYNRCTSLAQDLYAHVRPAYLRTLIPFLLAGVLAFVAPQLLGGGHALVEGIDPTATLGAVALLFGCKFLFSMASFGAGVPGGIFLPLLVLGSLVGAGFFAGLAPSLGLAPEMVDNFVILGMAGYFAAIVRAPVTGILLISEMTGSFTHMLTLSLVSLVAYATADLLGCKPVYDELLERLLKSRGRPLEPTGEKVLVEAPVCMGSPACGRTLSQIDWPAGSLVVSVRRGERELVPGGATLLLQGDQLSLLCDESDIPAVREAMARWCETAVRERRSPARQ</sequence>
<organism evidence="11 12">
    <name type="scientific">Bittarella massiliensis</name>
    <name type="common">ex Durand et al. 2017</name>
    <dbReference type="NCBI Taxonomy" id="1720313"/>
    <lineage>
        <taxon>Bacteria</taxon>
        <taxon>Bacillati</taxon>
        <taxon>Bacillota</taxon>
        <taxon>Clostridia</taxon>
        <taxon>Eubacteriales</taxon>
        <taxon>Oscillospiraceae</taxon>
        <taxon>Bittarella (ex Durand et al. 2017)</taxon>
    </lineage>
</organism>
<evidence type="ECO:0000313" key="13">
    <source>
        <dbReference type="Proteomes" id="UP000474718"/>
    </source>
</evidence>
<feature type="transmembrane region" description="Helical" evidence="8">
    <location>
        <begin position="274"/>
        <end position="292"/>
    </location>
</feature>
<evidence type="ECO:0000259" key="9">
    <source>
        <dbReference type="PROSITE" id="PS51202"/>
    </source>
</evidence>
<dbReference type="Proteomes" id="UP000184089">
    <property type="component" value="Unassembled WGS sequence"/>
</dbReference>
<keyword evidence="7" id="KW-0868">Chloride</keyword>
<reference evidence="10 13" key="3">
    <citation type="journal article" date="2019" name="Nat. Med.">
        <title>A library of human gut bacterial isolates paired with longitudinal multiomics data enables mechanistic microbiome research.</title>
        <authorList>
            <person name="Poyet M."/>
            <person name="Groussin M."/>
            <person name="Gibbons S.M."/>
            <person name="Avila-Pacheco J."/>
            <person name="Jiang X."/>
            <person name="Kearney S.M."/>
            <person name="Perrotta A.R."/>
            <person name="Berdy B."/>
            <person name="Zhao S."/>
            <person name="Lieberman T.D."/>
            <person name="Swanson P.K."/>
            <person name="Smith M."/>
            <person name="Roesemann S."/>
            <person name="Alexander J.E."/>
            <person name="Rich S.A."/>
            <person name="Livny J."/>
            <person name="Vlamakis H."/>
            <person name="Clish C."/>
            <person name="Bullock K."/>
            <person name="Deik A."/>
            <person name="Scott J."/>
            <person name="Pierce K.A."/>
            <person name="Xavier R.J."/>
            <person name="Alm E.J."/>
        </authorList>
    </citation>
    <scope>NUCLEOTIDE SEQUENCE [LARGE SCALE GENOMIC DNA]</scope>
    <source>
        <strain evidence="10 13">BIOML-A2</strain>
    </source>
</reference>
<evidence type="ECO:0000256" key="2">
    <source>
        <dbReference type="ARBA" id="ARBA00022448"/>
    </source>
</evidence>
<reference evidence="11" key="2">
    <citation type="submission" date="2016-11" db="EMBL/GenBank/DDBJ databases">
        <authorList>
            <person name="Varghese N."/>
            <person name="Submissions S."/>
        </authorList>
    </citation>
    <scope>NUCLEOTIDE SEQUENCE</scope>
    <source>
        <strain evidence="11">DSM 4029</strain>
    </source>
</reference>
<dbReference type="Proteomes" id="UP000474718">
    <property type="component" value="Unassembled WGS sequence"/>
</dbReference>
<keyword evidence="5" id="KW-0406">Ion transport</keyword>
<keyword evidence="4 8" id="KW-1133">Transmembrane helix</keyword>
<dbReference type="EMBL" id="WWVX01000002">
    <property type="protein sequence ID" value="MZL69052.1"/>
    <property type="molecule type" value="Genomic_DNA"/>
</dbReference>
<protein>
    <submittedName>
        <fullName evidence="10">ClC family H(+)/Cl(-) exchange transporter</fullName>
    </submittedName>
    <submittedName>
        <fullName evidence="11">H+/Cl-antiporter ClcA</fullName>
    </submittedName>
</protein>
<dbReference type="PROSITE" id="PS51202">
    <property type="entry name" value="RCK_C"/>
    <property type="match status" value="1"/>
</dbReference>
<feature type="transmembrane region" description="Helical" evidence="8">
    <location>
        <begin position="65"/>
        <end position="85"/>
    </location>
</feature>
<reference evidence="12" key="1">
    <citation type="submission" date="2016-11" db="EMBL/GenBank/DDBJ databases">
        <authorList>
            <person name="Jaros S."/>
            <person name="Januszkiewicz K."/>
            <person name="Wedrychowicz H."/>
        </authorList>
    </citation>
    <scope>NUCLEOTIDE SEQUENCE [LARGE SCALE GENOMIC DNA]</scope>
    <source>
        <strain evidence="12">DSM 4029</strain>
    </source>
</reference>
<keyword evidence="3 8" id="KW-0812">Transmembrane</keyword>
<evidence type="ECO:0000313" key="11">
    <source>
        <dbReference type="EMBL" id="SHG10656.1"/>
    </source>
</evidence>
<dbReference type="PRINTS" id="PR00762">
    <property type="entry name" value="CLCHANNEL"/>
</dbReference>
<dbReference type="SUPFAM" id="SSF81340">
    <property type="entry name" value="Clc chloride channel"/>
    <property type="match status" value="1"/>
</dbReference>
<gene>
    <name evidence="10" type="ORF">GT747_04615</name>
    <name evidence="11" type="ORF">SAMN05444424_1495</name>
</gene>
<feature type="transmembrane region" description="Helical" evidence="8">
    <location>
        <begin position="162"/>
        <end position="187"/>
    </location>
</feature>
<dbReference type="InterPro" id="IPR036721">
    <property type="entry name" value="RCK_C_sf"/>
</dbReference>
<accession>A0AAQ1MDJ1</accession>
<evidence type="ECO:0000256" key="3">
    <source>
        <dbReference type="ARBA" id="ARBA00022692"/>
    </source>
</evidence>
<feature type="transmembrane region" description="Helical" evidence="8">
    <location>
        <begin position="333"/>
        <end position="355"/>
    </location>
</feature>
<dbReference type="InterPro" id="IPR006037">
    <property type="entry name" value="RCK_C"/>
</dbReference>
<dbReference type="Gene3D" id="1.10.3080.10">
    <property type="entry name" value="Clc chloride channel"/>
    <property type="match status" value="1"/>
</dbReference>
<dbReference type="EMBL" id="FQVY01000002">
    <property type="protein sequence ID" value="SHG10656.1"/>
    <property type="molecule type" value="Genomic_DNA"/>
</dbReference>
<evidence type="ECO:0000256" key="1">
    <source>
        <dbReference type="ARBA" id="ARBA00004141"/>
    </source>
</evidence>
<dbReference type="GO" id="GO:0005247">
    <property type="term" value="F:voltage-gated chloride channel activity"/>
    <property type="evidence" value="ECO:0007669"/>
    <property type="project" value="TreeGrafter"/>
</dbReference>
<dbReference type="Pfam" id="PF02080">
    <property type="entry name" value="TrkA_C"/>
    <property type="match status" value="1"/>
</dbReference>
<comment type="caution">
    <text evidence="11">The sequence shown here is derived from an EMBL/GenBank/DDBJ whole genome shotgun (WGS) entry which is preliminary data.</text>
</comment>
<keyword evidence="6 8" id="KW-0472">Membrane</keyword>
<evidence type="ECO:0000256" key="6">
    <source>
        <dbReference type="ARBA" id="ARBA00023136"/>
    </source>
</evidence>
<comment type="subcellular location">
    <subcellularLocation>
        <location evidence="1">Membrane</location>
        <topology evidence="1">Multi-pass membrane protein</topology>
    </subcellularLocation>
</comment>
<dbReference type="Gene3D" id="3.30.70.1450">
    <property type="entry name" value="Regulator of K+ conductance, C-terminal domain"/>
    <property type="match status" value="1"/>
</dbReference>
<feature type="transmembrane region" description="Helical" evidence="8">
    <location>
        <begin position="304"/>
        <end position="321"/>
    </location>
</feature>
<dbReference type="AlphaFoldDB" id="A0AAQ1MDJ1"/>
<dbReference type="CDD" id="cd01031">
    <property type="entry name" value="EriC"/>
    <property type="match status" value="1"/>
</dbReference>
<feature type="transmembrane region" description="Helical" evidence="8">
    <location>
        <begin position="235"/>
        <end position="253"/>
    </location>
</feature>
<evidence type="ECO:0000256" key="7">
    <source>
        <dbReference type="ARBA" id="ARBA00023214"/>
    </source>
</evidence>
<dbReference type="InterPro" id="IPR014743">
    <property type="entry name" value="Cl-channel_core"/>
</dbReference>
<feature type="domain" description="RCK C-terminal" evidence="9">
    <location>
        <begin position="433"/>
        <end position="515"/>
    </location>
</feature>
<evidence type="ECO:0000256" key="8">
    <source>
        <dbReference type="SAM" id="Phobius"/>
    </source>
</evidence>
<dbReference type="GO" id="GO:0008324">
    <property type="term" value="F:monoatomic cation transmembrane transporter activity"/>
    <property type="evidence" value="ECO:0007669"/>
    <property type="project" value="InterPro"/>
</dbReference>